<dbReference type="VEuPathDB" id="FungiDB:YALI1_F37540g"/>
<protein>
    <submittedName>
        <fullName evidence="2">Uncharacterized protein</fullName>
    </submittedName>
</protein>
<dbReference type="Proteomes" id="UP000256601">
    <property type="component" value="Unassembled WGS sequence"/>
</dbReference>
<gene>
    <name evidence="3" type="ORF">B0I71DRAFT_30383</name>
    <name evidence="2" type="ORF">YALI1_F37540g</name>
</gene>
<feature type="compositionally biased region" description="Basic residues" evidence="1">
    <location>
        <begin position="1"/>
        <end position="38"/>
    </location>
</feature>
<dbReference type="Pfam" id="PF09495">
    <property type="entry name" value="DUF2462"/>
    <property type="match status" value="1"/>
</dbReference>
<dbReference type="KEGG" id="yli:7009648"/>
<organism evidence="2 4">
    <name type="scientific">Yarrowia lipolytica</name>
    <name type="common">Candida lipolytica</name>
    <dbReference type="NCBI Taxonomy" id="4952"/>
    <lineage>
        <taxon>Eukaryota</taxon>
        <taxon>Fungi</taxon>
        <taxon>Dikarya</taxon>
        <taxon>Ascomycota</taxon>
        <taxon>Saccharomycotina</taxon>
        <taxon>Dipodascomycetes</taxon>
        <taxon>Dipodascales</taxon>
        <taxon>Dipodascales incertae sedis</taxon>
        <taxon>Yarrowia</taxon>
    </lineage>
</organism>
<evidence type="ECO:0000313" key="2">
    <source>
        <dbReference type="EMBL" id="AOW07887.1"/>
    </source>
</evidence>
<dbReference type="AlphaFoldDB" id="A0A1H6PVY2"/>
<name>A0A1H6PVY2_YARLL</name>
<evidence type="ECO:0000313" key="3">
    <source>
        <dbReference type="EMBL" id="RDW28843.1"/>
    </source>
</evidence>
<feature type="region of interest" description="Disordered" evidence="1">
    <location>
        <begin position="70"/>
        <end position="99"/>
    </location>
</feature>
<reference evidence="2 4" key="1">
    <citation type="journal article" date="2016" name="PLoS ONE">
        <title>Sequence Assembly of Yarrowia lipolytica Strain W29/CLIB89 Shows Transposable Element Diversity.</title>
        <authorList>
            <person name="Magnan C."/>
            <person name="Yu J."/>
            <person name="Chang I."/>
            <person name="Jahn E."/>
            <person name="Kanomata Y."/>
            <person name="Wu J."/>
            <person name="Zeller M."/>
            <person name="Oakes M."/>
            <person name="Baldi P."/>
            <person name="Sandmeyer S."/>
        </authorList>
    </citation>
    <scope>NUCLEOTIDE SEQUENCE [LARGE SCALE GENOMIC DNA]</scope>
    <source>
        <strain evidence="2">CLIB89</strain>
        <strain evidence="4">CLIB89(W29)</strain>
    </source>
</reference>
<dbReference type="VEuPathDB" id="FungiDB:YALI0_F30011g"/>
<reference evidence="3 5" key="2">
    <citation type="submission" date="2018-07" db="EMBL/GenBank/DDBJ databases">
        <title>Draft Genome Assemblies for Five Robust Yarrowia lipolytica Strains Exhibiting High Lipid Production and Pentose Sugar Utilization and Sugar Alcohol Secretion from Undetoxified Lignocellulosic Biomass Hydrolysates.</title>
        <authorList>
            <consortium name="DOE Joint Genome Institute"/>
            <person name="Walker C."/>
            <person name="Ryu S."/>
            <person name="Na H."/>
            <person name="Zane M."/>
            <person name="LaButti K."/>
            <person name="Lipzen A."/>
            <person name="Haridas S."/>
            <person name="Barry K."/>
            <person name="Grigoriev I.V."/>
            <person name="Quarterman J."/>
            <person name="Slininger P."/>
            <person name="Dien B."/>
            <person name="Trinh C.T."/>
        </authorList>
    </citation>
    <scope>NUCLEOTIDE SEQUENCE [LARGE SCALE GENOMIC DNA]</scope>
    <source>
        <strain evidence="3 5">YB392</strain>
    </source>
</reference>
<evidence type="ECO:0000256" key="1">
    <source>
        <dbReference type="SAM" id="MobiDB-lite"/>
    </source>
</evidence>
<dbReference type="InterPro" id="IPR019034">
    <property type="entry name" value="UPF0390"/>
</dbReference>
<proteinExistence type="predicted"/>
<dbReference type="EMBL" id="KZ858949">
    <property type="protein sequence ID" value="RDW28843.1"/>
    <property type="molecule type" value="Genomic_DNA"/>
</dbReference>
<dbReference type="GeneID" id="7009648"/>
<dbReference type="RefSeq" id="XP_002143123.1">
    <property type="nucleotide sequence ID" value="XM_002143087.1"/>
</dbReference>
<evidence type="ECO:0000313" key="5">
    <source>
        <dbReference type="Proteomes" id="UP000256601"/>
    </source>
</evidence>
<dbReference type="eggNOG" id="ENOG502S53E">
    <property type="taxonomic scope" value="Eukaryota"/>
</dbReference>
<feature type="compositionally biased region" description="Basic and acidic residues" evidence="1">
    <location>
        <begin position="70"/>
        <end position="88"/>
    </location>
</feature>
<sequence>MPQAGLKKREKTSKVKKPTGKIAPKRAAPRKIAPRRKSAQRDVEIAKKHQAALTATTEKLLASRVGHLEILKGNRREIEKKNKEDEEKKKKKAANAQPK</sequence>
<feature type="region of interest" description="Disordered" evidence="1">
    <location>
        <begin position="1"/>
        <end position="43"/>
    </location>
</feature>
<accession>A0A1H6PVY2</accession>
<dbReference type="EMBL" id="CP017558">
    <property type="protein sequence ID" value="AOW07887.1"/>
    <property type="molecule type" value="Genomic_DNA"/>
</dbReference>
<evidence type="ECO:0000313" key="4">
    <source>
        <dbReference type="Proteomes" id="UP000182444"/>
    </source>
</evidence>
<dbReference type="Proteomes" id="UP000182444">
    <property type="component" value="Chromosome 1F"/>
</dbReference>